<dbReference type="EMBL" id="JSZA02000059">
    <property type="protein sequence ID" value="KHD06832.1"/>
    <property type="molecule type" value="Genomic_DNA"/>
</dbReference>
<keyword evidence="2" id="KW-1185">Reference proteome</keyword>
<evidence type="ECO:0000313" key="2">
    <source>
        <dbReference type="Proteomes" id="UP000030428"/>
    </source>
</evidence>
<comment type="caution">
    <text evidence="1">The sequence shown here is derived from an EMBL/GenBank/DDBJ whole genome shotgun (WGS) entry which is preliminary data.</text>
</comment>
<evidence type="ECO:0000313" key="1">
    <source>
        <dbReference type="EMBL" id="KHD06832.1"/>
    </source>
</evidence>
<reference evidence="1 2" key="1">
    <citation type="journal article" date="2016" name="Front. Microbiol.">
        <title>Single-Cell (Meta-)Genomics of a Dimorphic Candidatus Thiomargarita nelsonii Reveals Genomic Plasticity.</title>
        <authorList>
            <person name="Flood B.E."/>
            <person name="Fliss P."/>
            <person name="Jones D.S."/>
            <person name="Dick G.J."/>
            <person name="Jain S."/>
            <person name="Kaster A.K."/>
            <person name="Winkel M."/>
            <person name="Mussmann M."/>
            <person name="Bailey J."/>
        </authorList>
    </citation>
    <scope>NUCLEOTIDE SEQUENCE [LARGE SCALE GENOMIC DNA]</scope>
    <source>
        <strain evidence="1">Hydrate Ridge</strain>
    </source>
</reference>
<dbReference type="Proteomes" id="UP000030428">
    <property type="component" value="Unassembled WGS sequence"/>
</dbReference>
<gene>
    <name evidence="1" type="ORF">PN36_16050</name>
</gene>
<protein>
    <submittedName>
        <fullName evidence="1">Uncharacterized protein</fullName>
    </submittedName>
</protein>
<proteinExistence type="predicted"/>
<dbReference type="AlphaFoldDB" id="A0A0A6P901"/>
<accession>A0A0A6P901</accession>
<sequence>MNTQTPIQIWQVYYFKCHCTLPLEKYVVIVYVEPPKFFGFLINSEMNDYIIRQNLQVCEVLIKRDQHAFKKPLKKDSYVDCREICPVSESELFNLRHKKMILSQLSQ</sequence>
<name>A0A0A6P901_9GAMM</name>
<organism evidence="1 2">
    <name type="scientific">Candidatus Thiomargarita nelsonii</name>
    <dbReference type="NCBI Taxonomy" id="1003181"/>
    <lineage>
        <taxon>Bacteria</taxon>
        <taxon>Pseudomonadati</taxon>
        <taxon>Pseudomonadota</taxon>
        <taxon>Gammaproteobacteria</taxon>
        <taxon>Thiotrichales</taxon>
        <taxon>Thiotrichaceae</taxon>
        <taxon>Thiomargarita</taxon>
    </lineage>
</organism>